<evidence type="ECO:0000256" key="1">
    <source>
        <dbReference type="ARBA" id="ARBA00006484"/>
    </source>
</evidence>
<dbReference type="GO" id="GO:0008206">
    <property type="term" value="P:bile acid metabolic process"/>
    <property type="evidence" value="ECO:0007669"/>
    <property type="project" value="UniProtKB-ARBA"/>
</dbReference>
<comment type="caution">
    <text evidence="3">The sequence shown here is derived from an EMBL/GenBank/DDBJ whole genome shotgun (WGS) entry which is preliminary data.</text>
</comment>
<comment type="similarity">
    <text evidence="1">Belongs to the short-chain dehydrogenases/reductases (SDR) family.</text>
</comment>
<dbReference type="PATRIC" id="fig|1620.3.peg.333"/>
<dbReference type="InterPro" id="IPR051122">
    <property type="entry name" value="SDR_DHRS6-like"/>
</dbReference>
<accession>A0A0R2JRG4</accession>
<dbReference type="SUPFAM" id="SSF51735">
    <property type="entry name" value="NAD(P)-binding Rossmann-fold domains"/>
    <property type="match status" value="1"/>
</dbReference>
<keyword evidence="4" id="KW-1185">Reference proteome</keyword>
<dbReference type="Gene3D" id="3.40.50.720">
    <property type="entry name" value="NAD(P)-binding Rossmann-like Domain"/>
    <property type="match status" value="1"/>
</dbReference>
<dbReference type="InterPro" id="IPR020904">
    <property type="entry name" value="Sc_DH/Rdtase_CS"/>
</dbReference>
<dbReference type="EMBL" id="JQCD01000024">
    <property type="protein sequence ID" value="KRN76820.1"/>
    <property type="molecule type" value="Genomic_DNA"/>
</dbReference>
<dbReference type="STRING" id="1620.IV67_GL000329"/>
<keyword evidence="2" id="KW-0560">Oxidoreductase</keyword>
<dbReference type="PANTHER" id="PTHR43477:SF1">
    <property type="entry name" value="DIHYDROANTICAPSIN 7-DEHYDROGENASE"/>
    <property type="match status" value="1"/>
</dbReference>
<dbReference type="OrthoDB" id="9803333at2"/>
<dbReference type="RefSeq" id="WP_057787541.1">
    <property type="nucleotide sequence ID" value="NZ_JQCD01000024.1"/>
</dbReference>
<evidence type="ECO:0000313" key="3">
    <source>
        <dbReference type="EMBL" id="KRN76820.1"/>
    </source>
</evidence>
<dbReference type="NCBIfam" id="NF005118">
    <property type="entry name" value="PRK06550.1"/>
    <property type="match status" value="1"/>
</dbReference>
<dbReference type="Proteomes" id="UP000051673">
    <property type="component" value="Unassembled WGS sequence"/>
</dbReference>
<protein>
    <submittedName>
        <fullName evidence="3">3-ketoacyl-(Acyl-carrier-protein) reductase</fullName>
    </submittedName>
</protein>
<dbReference type="Pfam" id="PF13561">
    <property type="entry name" value="adh_short_C2"/>
    <property type="match status" value="1"/>
</dbReference>
<dbReference type="PROSITE" id="PS00061">
    <property type="entry name" value="ADH_SHORT"/>
    <property type="match status" value="1"/>
</dbReference>
<evidence type="ECO:0000313" key="4">
    <source>
        <dbReference type="Proteomes" id="UP000051673"/>
    </source>
</evidence>
<proteinExistence type="inferred from homology"/>
<name>A0A0R2JRG4_9LACO</name>
<dbReference type="InterPro" id="IPR036291">
    <property type="entry name" value="NAD(P)-bd_dom_sf"/>
</dbReference>
<evidence type="ECO:0000256" key="2">
    <source>
        <dbReference type="ARBA" id="ARBA00023002"/>
    </source>
</evidence>
<dbReference type="InterPro" id="IPR002347">
    <property type="entry name" value="SDR_fam"/>
</dbReference>
<dbReference type="GO" id="GO:0016491">
    <property type="term" value="F:oxidoreductase activity"/>
    <property type="evidence" value="ECO:0007669"/>
    <property type="project" value="UniProtKB-KW"/>
</dbReference>
<dbReference type="PRINTS" id="PR00081">
    <property type="entry name" value="GDHRDH"/>
</dbReference>
<gene>
    <name evidence="3" type="ORF">IV67_GL000329</name>
</gene>
<dbReference type="FunFam" id="3.40.50.720:FF:000084">
    <property type="entry name" value="Short-chain dehydrogenase reductase"/>
    <property type="match status" value="1"/>
</dbReference>
<dbReference type="CDD" id="cd05233">
    <property type="entry name" value="SDR_c"/>
    <property type="match status" value="1"/>
</dbReference>
<sequence>MIDQNYTGQTVLITGAASGIGQAQTQAYLDAGATVIAVDKQPIRLEHQALSKFELDLVDANSVKQWLHQMSDALLAVDIFLSTAGILDAFQPALEEDEALFQQVMQVNLYAPIQITMALLPSLLEKEHGQILYMASIAGLIAGGGGAAYTTSKHALVGWMRQLALDYAGQGLRVNAIAPGAIETPMNAADFAGDGAMAKSVAATTPTQRWAQPEEVANLSLYLTSPQASYIQGQAVPIDGGWTIK</sequence>
<organism evidence="3 4">
    <name type="scientific">Weissella minor</name>
    <dbReference type="NCBI Taxonomy" id="1620"/>
    <lineage>
        <taxon>Bacteria</taxon>
        <taxon>Bacillati</taxon>
        <taxon>Bacillota</taxon>
        <taxon>Bacilli</taxon>
        <taxon>Lactobacillales</taxon>
        <taxon>Lactobacillaceae</taxon>
        <taxon>Weissella</taxon>
    </lineage>
</organism>
<reference evidence="3 4" key="1">
    <citation type="journal article" date="2015" name="Genome Announc.">
        <title>Expanding the biotechnology potential of lactobacilli through comparative genomics of 213 strains and associated genera.</title>
        <authorList>
            <person name="Sun Z."/>
            <person name="Harris H.M."/>
            <person name="McCann A."/>
            <person name="Guo C."/>
            <person name="Argimon S."/>
            <person name="Zhang W."/>
            <person name="Yang X."/>
            <person name="Jeffery I.B."/>
            <person name="Cooney J.C."/>
            <person name="Kagawa T.F."/>
            <person name="Liu W."/>
            <person name="Song Y."/>
            <person name="Salvetti E."/>
            <person name="Wrobel A."/>
            <person name="Rasinkangas P."/>
            <person name="Parkhill J."/>
            <person name="Rea M.C."/>
            <person name="O'Sullivan O."/>
            <person name="Ritari J."/>
            <person name="Douillard F.P."/>
            <person name="Paul Ross R."/>
            <person name="Yang R."/>
            <person name="Briner A.E."/>
            <person name="Felis G.E."/>
            <person name="de Vos W.M."/>
            <person name="Barrangou R."/>
            <person name="Klaenhammer T.R."/>
            <person name="Caufield P.W."/>
            <person name="Cui Y."/>
            <person name="Zhang H."/>
            <person name="O'Toole P.W."/>
        </authorList>
    </citation>
    <scope>NUCLEOTIDE SEQUENCE [LARGE SCALE GENOMIC DNA]</scope>
    <source>
        <strain evidence="3 4">DSM 20014</strain>
    </source>
</reference>
<dbReference type="PANTHER" id="PTHR43477">
    <property type="entry name" value="DIHYDROANTICAPSIN 7-DEHYDROGENASE"/>
    <property type="match status" value="1"/>
</dbReference>
<dbReference type="AlphaFoldDB" id="A0A0R2JRG4"/>
<dbReference type="PRINTS" id="PR00080">
    <property type="entry name" value="SDRFAMILY"/>
</dbReference>